<evidence type="ECO:0000313" key="3">
    <source>
        <dbReference type="Proteomes" id="UP000811609"/>
    </source>
</evidence>
<proteinExistence type="predicted"/>
<evidence type="ECO:0000313" key="2">
    <source>
        <dbReference type="EMBL" id="KAG6629921.1"/>
    </source>
</evidence>
<feature type="compositionally biased region" description="Basic and acidic residues" evidence="1">
    <location>
        <begin position="208"/>
        <end position="233"/>
    </location>
</feature>
<dbReference type="OrthoDB" id="200660at2759"/>
<keyword evidence="3" id="KW-1185">Reference proteome</keyword>
<dbReference type="Proteomes" id="UP000811609">
    <property type="component" value="Chromosome 14"/>
</dbReference>
<accession>A0A8T1NJG2</accession>
<dbReference type="CDD" id="cd20404">
    <property type="entry name" value="Tudor_Agenet_AtEML-like"/>
    <property type="match status" value="1"/>
</dbReference>
<feature type="region of interest" description="Disordered" evidence="1">
    <location>
        <begin position="466"/>
        <end position="493"/>
    </location>
</feature>
<dbReference type="EMBL" id="CM031822">
    <property type="protein sequence ID" value="KAG6629924.1"/>
    <property type="molecule type" value="Genomic_DNA"/>
</dbReference>
<protein>
    <submittedName>
        <fullName evidence="2">Uncharacterized protein</fullName>
    </submittedName>
</protein>
<evidence type="ECO:0000256" key="1">
    <source>
        <dbReference type="SAM" id="MobiDB-lite"/>
    </source>
</evidence>
<feature type="compositionally biased region" description="Basic and acidic residues" evidence="1">
    <location>
        <begin position="374"/>
        <end position="402"/>
    </location>
</feature>
<feature type="compositionally biased region" description="Basic and acidic residues" evidence="1">
    <location>
        <begin position="28"/>
        <end position="50"/>
    </location>
</feature>
<feature type="compositionally biased region" description="Basic residues" evidence="1">
    <location>
        <begin position="520"/>
        <end position="531"/>
    </location>
</feature>
<sequence>MTKRHLVKIGDKKESGSAARKSTSGTNKSKDASVDNELRTGALKDEDTRKVAVGGSEGEESAVNESGRSKDVPLADDLKIGALRNEVMRKAASRKPAEKSSVTAGKQVRKSNDVTVDDDLTMGVLKNDVRGVDVDKSIGKKVAKQSNTLKDSDVDNDLKLGVLKDNLTRAVSGGKSMGKKSEARESKARGKAKLVEEEQDGETNMMEGCKKGTPMEEGSKEDTPMEEGSKEDTPTPVRRKRGADGEIVEEFWLSLERSSSRLRPRKEVPAFRSVDLEDDDNDRIIGKRVKVYWSGSRKWFTGRIKAFDYEKRLHDILYEDGDREMLDLRKERFELEMMPTECFKLRTKPSYEKKVKDLDGEKVSAEALKEDIEMVDAEKGAKESEPKKKTESDISVKEKTDPEENGEELVAKMGFDVPAEKAKEMVIDEAHDDDEIDNIKNAVVDVNKSVEVNYQEEDGKINSLAEEKGRMSVEAQHSTLDSNVEKKGDDHLEKQSEIVENSEYEDAKCMDRNLTGQKAGKAKKAKDNKKA</sequence>
<feature type="compositionally biased region" description="Basic and acidic residues" evidence="1">
    <location>
        <begin position="483"/>
        <end position="493"/>
    </location>
</feature>
<dbReference type="AlphaFoldDB" id="A0A8T1NJG2"/>
<feature type="region of interest" description="Disordered" evidence="1">
    <location>
        <begin position="143"/>
        <end position="242"/>
    </location>
</feature>
<comment type="caution">
    <text evidence="2">The sequence shown here is derived from an EMBL/GenBank/DDBJ whole genome shotgun (WGS) entry which is preliminary data.</text>
</comment>
<dbReference type="SUPFAM" id="SSF63748">
    <property type="entry name" value="Tudor/PWWP/MBT"/>
    <property type="match status" value="1"/>
</dbReference>
<name>A0A8T1NJG2_CARIL</name>
<reference evidence="2" key="1">
    <citation type="submission" date="2020-12" db="EMBL/GenBank/DDBJ databases">
        <title>WGS assembly of Carya illinoinensis cv. Pawnee.</title>
        <authorList>
            <person name="Platts A."/>
            <person name="Shu S."/>
            <person name="Wright S."/>
            <person name="Barry K."/>
            <person name="Edger P."/>
            <person name="Pires J.C."/>
            <person name="Schmutz J."/>
        </authorList>
    </citation>
    <scope>NUCLEOTIDE SEQUENCE</scope>
    <source>
        <tissue evidence="2">Leaf</tissue>
    </source>
</reference>
<feature type="compositionally biased region" description="Basic and acidic residues" evidence="1">
    <location>
        <begin position="67"/>
        <end position="79"/>
    </location>
</feature>
<dbReference type="EMBL" id="CM031822">
    <property type="protein sequence ID" value="KAG6629923.1"/>
    <property type="molecule type" value="Genomic_DNA"/>
</dbReference>
<feature type="region of interest" description="Disordered" evidence="1">
    <location>
        <begin position="509"/>
        <end position="531"/>
    </location>
</feature>
<dbReference type="EMBL" id="CM031822">
    <property type="protein sequence ID" value="KAG6629921.1"/>
    <property type="molecule type" value="Genomic_DNA"/>
</dbReference>
<organism evidence="2 3">
    <name type="scientific">Carya illinoinensis</name>
    <name type="common">Pecan</name>
    <dbReference type="NCBI Taxonomy" id="32201"/>
    <lineage>
        <taxon>Eukaryota</taxon>
        <taxon>Viridiplantae</taxon>
        <taxon>Streptophyta</taxon>
        <taxon>Embryophyta</taxon>
        <taxon>Tracheophyta</taxon>
        <taxon>Spermatophyta</taxon>
        <taxon>Magnoliopsida</taxon>
        <taxon>eudicotyledons</taxon>
        <taxon>Gunneridae</taxon>
        <taxon>Pentapetalae</taxon>
        <taxon>rosids</taxon>
        <taxon>fabids</taxon>
        <taxon>Fagales</taxon>
        <taxon>Juglandaceae</taxon>
        <taxon>Carya</taxon>
    </lineage>
</organism>
<feature type="region of interest" description="Disordered" evidence="1">
    <location>
        <begin position="1"/>
        <end position="112"/>
    </location>
</feature>
<feature type="compositionally biased region" description="Basic and acidic residues" evidence="1">
    <location>
        <begin position="179"/>
        <end position="196"/>
    </location>
</feature>
<gene>
    <name evidence="2" type="ORF">CIPAW_14G118300</name>
</gene>
<feature type="region of interest" description="Disordered" evidence="1">
    <location>
        <begin position="374"/>
        <end position="408"/>
    </location>
</feature>
<dbReference type="Gene3D" id="2.30.30.140">
    <property type="match status" value="1"/>
</dbReference>